<accession>A0ABQ4CBL8</accession>
<keyword evidence="3" id="KW-1185">Reference proteome</keyword>
<dbReference type="SUPFAM" id="SSF54427">
    <property type="entry name" value="NTF2-like"/>
    <property type="match status" value="1"/>
</dbReference>
<feature type="domain" description="SnoaL-like" evidence="1">
    <location>
        <begin position="12"/>
        <end position="113"/>
    </location>
</feature>
<reference evidence="2 3" key="1">
    <citation type="submission" date="2021-01" db="EMBL/GenBank/DDBJ databases">
        <title>Whole genome shotgun sequence of Asanoa iriomotensis NBRC 100142.</title>
        <authorList>
            <person name="Komaki H."/>
            <person name="Tamura T."/>
        </authorList>
    </citation>
    <scope>NUCLEOTIDE SEQUENCE [LARGE SCALE GENOMIC DNA]</scope>
    <source>
        <strain evidence="2 3">NBRC 100142</strain>
    </source>
</reference>
<gene>
    <name evidence="2" type="ORF">Air01nite_62630</name>
</gene>
<dbReference type="InterPro" id="IPR032710">
    <property type="entry name" value="NTF2-like_dom_sf"/>
</dbReference>
<evidence type="ECO:0000313" key="3">
    <source>
        <dbReference type="Proteomes" id="UP000624325"/>
    </source>
</evidence>
<dbReference type="EMBL" id="BONC01000061">
    <property type="protein sequence ID" value="GIF60168.1"/>
    <property type="molecule type" value="Genomic_DNA"/>
</dbReference>
<organism evidence="2 3">
    <name type="scientific">Asanoa iriomotensis</name>
    <dbReference type="NCBI Taxonomy" id="234613"/>
    <lineage>
        <taxon>Bacteria</taxon>
        <taxon>Bacillati</taxon>
        <taxon>Actinomycetota</taxon>
        <taxon>Actinomycetes</taxon>
        <taxon>Micromonosporales</taxon>
        <taxon>Micromonosporaceae</taxon>
        <taxon>Asanoa</taxon>
    </lineage>
</organism>
<protein>
    <recommendedName>
        <fullName evidence="1">SnoaL-like domain-containing protein</fullName>
    </recommendedName>
</protein>
<evidence type="ECO:0000259" key="1">
    <source>
        <dbReference type="Pfam" id="PF12680"/>
    </source>
</evidence>
<name>A0ABQ4CBL8_9ACTN</name>
<dbReference type="RefSeq" id="WP_203706986.1">
    <property type="nucleotide sequence ID" value="NZ_BAAALU010000003.1"/>
</dbReference>
<dbReference type="Proteomes" id="UP000624325">
    <property type="component" value="Unassembled WGS sequence"/>
</dbReference>
<evidence type="ECO:0000313" key="2">
    <source>
        <dbReference type="EMBL" id="GIF60168.1"/>
    </source>
</evidence>
<comment type="caution">
    <text evidence="2">The sequence shown here is derived from an EMBL/GenBank/DDBJ whole genome shotgun (WGS) entry which is preliminary data.</text>
</comment>
<sequence>MDGSRGRVADWVEAYERLWRTPGTEGLAEIFTGDARYKQGPYAEPVVGLPAIAVMWEAERDSAAEPFTMAPEVLAVDGDTAVVRLEVRYAEPVPHEYRDLWVLRFAPDGRCREFEEWPFSPGDQTVMSE</sequence>
<proteinExistence type="predicted"/>
<dbReference type="Gene3D" id="3.10.450.50">
    <property type="match status" value="1"/>
</dbReference>
<dbReference type="InterPro" id="IPR037401">
    <property type="entry name" value="SnoaL-like"/>
</dbReference>
<dbReference type="Pfam" id="PF12680">
    <property type="entry name" value="SnoaL_2"/>
    <property type="match status" value="1"/>
</dbReference>